<dbReference type="Gene3D" id="3.30.160.20">
    <property type="match status" value="1"/>
</dbReference>
<evidence type="ECO:0000256" key="6">
    <source>
        <dbReference type="NCBIfam" id="TIGR00019"/>
    </source>
</evidence>
<dbReference type="FunFam" id="3.30.70.1660:FF:000002">
    <property type="entry name" value="Peptide chain release factor 1"/>
    <property type="match status" value="1"/>
</dbReference>
<dbReference type="HOGENOM" id="CLU_036856_0_1_10"/>
<dbReference type="SUPFAM" id="SSF75620">
    <property type="entry name" value="Release factor"/>
    <property type="match status" value="1"/>
</dbReference>
<evidence type="ECO:0000259" key="7">
    <source>
        <dbReference type="PROSITE" id="PS00745"/>
    </source>
</evidence>
<dbReference type="PROSITE" id="PS00745">
    <property type="entry name" value="RF_PROK_I"/>
    <property type="match status" value="1"/>
</dbReference>
<comment type="subcellular location">
    <subcellularLocation>
        <location evidence="5">Cytoplasm</location>
    </subcellularLocation>
</comment>
<protein>
    <recommendedName>
        <fullName evidence="5 6">Peptide chain release factor 1</fullName>
        <shortName evidence="5">RF-1</shortName>
    </recommendedName>
</protein>
<dbReference type="Gene3D" id="6.10.140.1950">
    <property type="match status" value="1"/>
</dbReference>
<evidence type="ECO:0000313" key="9">
    <source>
        <dbReference type="Proteomes" id="UP000007519"/>
    </source>
</evidence>
<dbReference type="AlphaFoldDB" id="H6L3P7"/>
<comment type="similarity">
    <text evidence="2 5">Belongs to the prokaryotic/mitochondrial release factor family.</text>
</comment>
<evidence type="ECO:0000256" key="2">
    <source>
        <dbReference type="ARBA" id="ARBA00010835"/>
    </source>
</evidence>
<feature type="modified residue" description="N5-methylglutamine" evidence="5">
    <location>
        <position position="236"/>
    </location>
</feature>
<dbReference type="Gene3D" id="3.30.70.1660">
    <property type="match status" value="2"/>
</dbReference>
<proteinExistence type="inferred from homology"/>
<evidence type="ECO:0000313" key="8">
    <source>
        <dbReference type="EMBL" id="AFC24995.1"/>
    </source>
</evidence>
<keyword evidence="4 5" id="KW-0648">Protein biosynthesis</keyword>
<sequence>MNSLLSKLSAIKDKFEYLQEQLSDPSISSDMKKFMKVNKEYKSLEPLVKAHEEYKAILDGLAECKEILDNSDEAEFKEMAKMEMDELLERRGPLEEEIKYMLIPKDPEDEKNVTIEIRSGAGGDEAAIFAGDLLRMYERYIDKMGWKRELISETPSGSGGYSKVFMEVTGDGVYGLLKYESGTHRVQRVPKTESQGRVHTSTATVAIMPIFETEDIQINTADLDWDTFRASGAGGQHVNKTESAVRVTHKPSGVVVECQEGRSQHRNREIALQKLYARLFELQQQEQQDSITDLRNSLVVSSDRSSKIRTYNYPQNRVTDHRINFTRYNLGDMMNGAIDEFIEAIQTTYNAEKLKASEEV</sequence>
<dbReference type="EMBL" id="CP002831">
    <property type="protein sequence ID" value="AFC24995.1"/>
    <property type="molecule type" value="Genomic_DNA"/>
</dbReference>
<feature type="domain" description="Prokaryotic-type class I peptide chain release factors" evidence="7">
    <location>
        <begin position="229"/>
        <end position="245"/>
    </location>
</feature>
<dbReference type="InterPro" id="IPR004373">
    <property type="entry name" value="RF-1"/>
</dbReference>
<dbReference type="Pfam" id="PF03462">
    <property type="entry name" value="PCRF"/>
    <property type="match status" value="1"/>
</dbReference>
<dbReference type="Pfam" id="PF00472">
    <property type="entry name" value="RF-1"/>
    <property type="match status" value="1"/>
</dbReference>
<dbReference type="NCBIfam" id="NF001859">
    <property type="entry name" value="PRK00591.1"/>
    <property type="match status" value="1"/>
</dbReference>
<dbReference type="eggNOG" id="COG0216">
    <property type="taxonomic scope" value="Bacteria"/>
</dbReference>
<dbReference type="Proteomes" id="UP000007519">
    <property type="component" value="Chromosome"/>
</dbReference>
<dbReference type="GO" id="GO:0016149">
    <property type="term" value="F:translation release factor activity, codon specific"/>
    <property type="evidence" value="ECO:0007669"/>
    <property type="project" value="UniProtKB-UniRule"/>
</dbReference>
<dbReference type="RefSeq" id="WP_015692610.1">
    <property type="nucleotide sequence ID" value="NC_016940.1"/>
</dbReference>
<dbReference type="OrthoDB" id="9806673at2"/>
<dbReference type="PANTHER" id="PTHR43804:SF7">
    <property type="entry name" value="LD18447P"/>
    <property type="match status" value="1"/>
</dbReference>
<keyword evidence="9" id="KW-1185">Reference proteome</keyword>
<dbReference type="SMART" id="SM00937">
    <property type="entry name" value="PCRF"/>
    <property type="match status" value="1"/>
</dbReference>
<evidence type="ECO:0000256" key="1">
    <source>
        <dbReference type="ARBA" id="ARBA00002986"/>
    </source>
</evidence>
<dbReference type="InterPro" id="IPR005139">
    <property type="entry name" value="PCRF"/>
</dbReference>
<evidence type="ECO:0000256" key="3">
    <source>
        <dbReference type="ARBA" id="ARBA00022481"/>
    </source>
</evidence>
<dbReference type="NCBIfam" id="TIGR00019">
    <property type="entry name" value="prfA"/>
    <property type="match status" value="1"/>
</dbReference>
<reference evidence="8 9" key="1">
    <citation type="journal article" date="2012" name="Stand. Genomic Sci.">
        <title>Complete genome sequencing and analysis of Saprospira grandis str. Lewin, a predatory marine bacterium.</title>
        <authorList>
            <person name="Saw J.H."/>
            <person name="Yuryev A."/>
            <person name="Kanbe M."/>
            <person name="Hou S."/>
            <person name="Young A.G."/>
            <person name="Aizawa S."/>
            <person name="Alam M."/>
        </authorList>
    </citation>
    <scope>NUCLEOTIDE SEQUENCE [LARGE SCALE GENOMIC DNA]</scope>
    <source>
        <strain evidence="8 9">Lewin</strain>
    </source>
</reference>
<dbReference type="PANTHER" id="PTHR43804">
    <property type="entry name" value="LD18447P"/>
    <property type="match status" value="1"/>
</dbReference>
<comment type="PTM">
    <text evidence="5">Methylated by PrmC. Methylation increases the termination efficiency of RF1.</text>
</comment>
<accession>H6L3P7</accession>
<evidence type="ECO:0000256" key="4">
    <source>
        <dbReference type="ARBA" id="ARBA00022917"/>
    </source>
</evidence>
<dbReference type="GO" id="GO:0005737">
    <property type="term" value="C:cytoplasm"/>
    <property type="evidence" value="ECO:0007669"/>
    <property type="project" value="UniProtKB-SubCell"/>
</dbReference>
<name>H6L3P7_SAPGL</name>
<dbReference type="STRING" id="984262.SGRA_2266"/>
<keyword evidence="5" id="KW-0963">Cytoplasm</keyword>
<dbReference type="HAMAP" id="MF_00093">
    <property type="entry name" value="Rel_fac_1"/>
    <property type="match status" value="1"/>
</dbReference>
<evidence type="ECO:0000256" key="5">
    <source>
        <dbReference type="HAMAP-Rule" id="MF_00093"/>
    </source>
</evidence>
<organism evidence="8 9">
    <name type="scientific">Saprospira grandis (strain Lewin)</name>
    <dbReference type="NCBI Taxonomy" id="984262"/>
    <lineage>
        <taxon>Bacteria</taxon>
        <taxon>Pseudomonadati</taxon>
        <taxon>Bacteroidota</taxon>
        <taxon>Saprospiria</taxon>
        <taxon>Saprospirales</taxon>
        <taxon>Saprospiraceae</taxon>
        <taxon>Saprospira</taxon>
    </lineage>
</organism>
<dbReference type="FunFam" id="3.30.160.20:FF:000004">
    <property type="entry name" value="Peptide chain release factor 1"/>
    <property type="match status" value="1"/>
</dbReference>
<dbReference type="InterPro" id="IPR045853">
    <property type="entry name" value="Pep_chain_release_fac_I_sf"/>
</dbReference>
<gene>
    <name evidence="5 8" type="primary">prfA</name>
    <name evidence="8" type="ordered locus">SGRA_2266</name>
</gene>
<dbReference type="InterPro" id="IPR050057">
    <property type="entry name" value="Prokaryotic/Mito_RF"/>
</dbReference>
<comment type="function">
    <text evidence="1 5">Peptide chain release factor 1 directs the termination of translation in response to the peptide chain termination codons UAG and UAA.</text>
</comment>
<keyword evidence="3 5" id="KW-0488">Methylation</keyword>
<dbReference type="InterPro" id="IPR000352">
    <property type="entry name" value="Pep_chain_release_fac_I"/>
</dbReference>
<dbReference type="KEGG" id="sgn:SGRA_2266"/>